<evidence type="ECO:0000313" key="1">
    <source>
        <dbReference type="EMBL" id="KRH36015.1"/>
    </source>
</evidence>
<reference evidence="2" key="2">
    <citation type="submission" date="2018-02" db="UniProtKB">
        <authorList>
            <consortium name="EnsemblPlants"/>
        </authorList>
    </citation>
    <scope>IDENTIFICATION</scope>
    <source>
        <strain evidence="2">Williams 82</strain>
    </source>
</reference>
<dbReference type="HOGENOM" id="CLU_2473400_0_0_1"/>
<evidence type="ECO:0000313" key="2">
    <source>
        <dbReference type="EnsemblPlants" id="KRH36015"/>
    </source>
</evidence>
<dbReference type="Gramene" id="KRH36015">
    <property type="protein sequence ID" value="KRH36015"/>
    <property type="gene ID" value="GLYMA_10G278700"/>
</dbReference>
<dbReference type="EnsemblPlants" id="KRH36015">
    <property type="protein sequence ID" value="KRH36015"/>
    <property type="gene ID" value="GLYMA_10G278700"/>
</dbReference>
<dbReference type="InParanoid" id="K7LLV4"/>
<protein>
    <submittedName>
        <fullName evidence="1 2">Uncharacterized protein</fullName>
    </submittedName>
</protein>
<reference evidence="1" key="3">
    <citation type="submission" date="2018-07" db="EMBL/GenBank/DDBJ databases">
        <title>WGS assembly of Glycine max.</title>
        <authorList>
            <person name="Schmutz J."/>
            <person name="Cannon S."/>
            <person name="Schlueter J."/>
            <person name="Ma J."/>
            <person name="Mitros T."/>
            <person name="Nelson W."/>
            <person name="Hyten D."/>
            <person name="Song Q."/>
            <person name="Thelen J."/>
            <person name="Cheng J."/>
            <person name="Xu D."/>
            <person name="Hellsten U."/>
            <person name="May G."/>
            <person name="Yu Y."/>
            <person name="Sakurai T."/>
            <person name="Umezawa T."/>
            <person name="Bhattacharyya M."/>
            <person name="Sandhu D."/>
            <person name="Valliyodan B."/>
            <person name="Lindquist E."/>
            <person name="Peto M."/>
            <person name="Grant D."/>
            <person name="Shu S."/>
            <person name="Goodstein D."/>
            <person name="Barry K."/>
            <person name="Futrell-Griggs M."/>
            <person name="Abernathy B."/>
            <person name="Du J."/>
            <person name="Tian Z."/>
            <person name="Zhu L."/>
            <person name="Gill N."/>
            <person name="Joshi T."/>
            <person name="Libault M."/>
            <person name="Sethuraman A."/>
            <person name="Zhang X."/>
            <person name="Shinozaki K."/>
            <person name="Nguyen H."/>
            <person name="Wing R."/>
            <person name="Cregan P."/>
            <person name="Specht J."/>
            <person name="Grimwood J."/>
            <person name="Rokhsar D."/>
            <person name="Stacey G."/>
            <person name="Shoemaker R."/>
            <person name="Jackson S."/>
        </authorList>
    </citation>
    <scope>NUCLEOTIDE SEQUENCE</scope>
    <source>
        <tissue evidence="1">Callus</tissue>
    </source>
</reference>
<name>K7LLV4_SOYBN</name>
<proteinExistence type="predicted"/>
<dbReference type="EMBL" id="CM000843">
    <property type="protein sequence ID" value="KRH36015.1"/>
    <property type="molecule type" value="Genomic_DNA"/>
</dbReference>
<dbReference type="PaxDb" id="3847-GLYMA10G42525.1"/>
<keyword evidence="3" id="KW-1185">Reference proteome</keyword>
<dbReference type="AlphaFoldDB" id="K7LLV4"/>
<evidence type="ECO:0000313" key="3">
    <source>
        <dbReference type="Proteomes" id="UP000008827"/>
    </source>
</evidence>
<sequence length="88" mass="9802">MNPLTGCCKQIKTTTNGNCCLVKHLSKALFFFLPQPTCSKVHTPCIAKEFEQKAVIASEIFLIVGDKEHWKGTVIIYAKIQSLDLCDT</sequence>
<gene>
    <name evidence="1" type="ORF">GLYMA_10G278700</name>
</gene>
<dbReference type="Proteomes" id="UP000008827">
    <property type="component" value="Chromosome 10"/>
</dbReference>
<organism evidence="2">
    <name type="scientific">Glycine max</name>
    <name type="common">Soybean</name>
    <name type="synonym">Glycine hispida</name>
    <dbReference type="NCBI Taxonomy" id="3847"/>
    <lineage>
        <taxon>Eukaryota</taxon>
        <taxon>Viridiplantae</taxon>
        <taxon>Streptophyta</taxon>
        <taxon>Embryophyta</taxon>
        <taxon>Tracheophyta</taxon>
        <taxon>Spermatophyta</taxon>
        <taxon>Magnoliopsida</taxon>
        <taxon>eudicotyledons</taxon>
        <taxon>Gunneridae</taxon>
        <taxon>Pentapetalae</taxon>
        <taxon>rosids</taxon>
        <taxon>fabids</taxon>
        <taxon>Fabales</taxon>
        <taxon>Fabaceae</taxon>
        <taxon>Papilionoideae</taxon>
        <taxon>50 kb inversion clade</taxon>
        <taxon>NPAAA clade</taxon>
        <taxon>indigoferoid/millettioid clade</taxon>
        <taxon>Phaseoleae</taxon>
        <taxon>Glycine</taxon>
        <taxon>Glycine subgen. Soja</taxon>
    </lineage>
</organism>
<accession>K7LLV4</accession>
<reference evidence="1 2" key="1">
    <citation type="journal article" date="2010" name="Nature">
        <title>Genome sequence of the palaeopolyploid soybean.</title>
        <authorList>
            <person name="Schmutz J."/>
            <person name="Cannon S.B."/>
            <person name="Schlueter J."/>
            <person name="Ma J."/>
            <person name="Mitros T."/>
            <person name="Nelson W."/>
            <person name="Hyten D.L."/>
            <person name="Song Q."/>
            <person name="Thelen J.J."/>
            <person name="Cheng J."/>
            <person name="Xu D."/>
            <person name="Hellsten U."/>
            <person name="May G.D."/>
            <person name="Yu Y."/>
            <person name="Sakurai T."/>
            <person name="Umezawa T."/>
            <person name="Bhattacharyya M.K."/>
            <person name="Sandhu D."/>
            <person name="Valliyodan B."/>
            <person name="Lindquist E."/>
            <person name="Peto M."/>
            <person name="Grant D."/>
            <person name="Shu S."/>
            <person name="Goodstein D."/>
            <person name="Barry K."/>
            <person name="Futrell-Griggs M."/>
            <person name="Abernathy B."/>
            <person name="Du J."/>
            <person name="Tian Z."/>
            <person name="Zhu L."/>
            <person name="Gill N."/>
            <person name="Joshi T."/>
            <person name="Libault M."/>
            <person name="Sethuraman A."/>
            <person name="Zhang X.-C."/>
            <person name="Shinozaki K."/>
            <person name="Nguyen H.T."/>
            <person name="Wing R.A."/>
            <person name="Cregan P."/>
            <person name="Specht J."/>
            <person name="Grimwood J."/>
            <person name="Rokhsar D."/>
            <person name="Stacey G."/>
            <person name="Shoemaker R.C."/>
            <person name="Jackson S.A."/>
        </authorList>
    </citation>
    <scope>NUCLEOTIDE SEQUENCE [LARGE SCALE GENOMIC DNA]</scope>
    <source>
        <strain evidence="2">cv. Williams 82</strain>
        <tissue evidence="1">Callus</tissue>
    </source>
</reference>